<reference evidence="1" key="1">
    <citation type="submission" date="2020-03" db="EMBL/GenBank/DDBJ databases">
        <authorList>
            <person name="Weist P."/>
        </authorList>
    </citation>
    <scope>NUCLEOTIDE SEQUENCE</scope>
</reference>
<organism evidence="1 2">
    <name type="scientific">Pleuronectes platessa</name>
    <name type="common">European plaice</name>
    <dbReference type="NCBI Taxonomy" id="8262"/>
    <lineage>
        <taxon>Eukaryota</taxon>
        <taxon>Metazoa</taxon>
        <taxon>Chordata</taxon>
        <taxon>Craniata</taxon>
        <taxon>Vertebrata</taxon>
        <taxon>Euteleostomi</taxon>
        <taxon>Actinopterygii</taxon>
        <taxon>Neopterygii</taxon>
        <taxon>Teleostei</taxon>
        <taxon>Neoteleostei</taxon>
        <taxon>Acanthomorphata</taxon>
        <taxon>Carangaria</taxon>
        <taxon>Pleuronectiformes</taxon>
        <taxon>Pleuronectoidei</taxon>
        <taxon>Pleuronectidae</taxon>
        <taxon>Pleuronectes</taxon>
    </lineage>
</organism>
<evidence type="ECO:0000313" key="2">
    <source>
        <dbReference type="Proteomes" id="UP001153269"/>
    </source>
</evidence>
<comment type="caution">
    <text evidence="1">The sequence shown here is derived from an EMBL/GenBank/DDBJ whole genome shotgun (WGS) entry which is preliminary data.</text>
</comment>
<evidence type="ECO:0000313" key="1">
    <source>
        <dbReference type="EMBL" id="CAB1431232.1"/>
    </source>
</evidence>
<dbReference type="EMBL" id="CADEAL010001322">
    <property type="protein sequence ID" value="CAB1431232.1"/>
    <property type="molecule type" value="Genomic_DNA"/>
</dbReference>
<gene>
    <name evidence="1" type="ORF">PLEPLA_LOCUS19277</name>
</gene>
<accession>A0A9N7UIW5</accession>
<name>A0A9N7UIW5_PLEPL</name>
<dbReference type="Proteomes" id="UP001153269">
    <property type="component" value="Unassembled WGS sequence"/>
</dbReference>
<protein>
    <submittedName>
        <fullName evidence="1">Uncharacterized protein</fullName>
    </submittedName>
</protein>
<dbReference type="AlphaFoldDB" id="A0A9N7UIW5"/>
<keyword evidence="2" id="KW-1185">Reference proteome</keyword>
<proteinExistence type="predicted"/>
<sequence>MDNDVEPTTILLKKRWISCTVNFANLKAPAKRLFSSICGFITDKDTDILAPVLEGASVAILTILDEEADISHARDHAVVLEGGIVLHEMENLSSAFAYLFGLLYALNINYPKQLSPGFAQYLSAFKVIRDAFNDQEKKDLCRFISSSAFVRNVQQQWKM</sequence>